<evidence type="ECO:0000313" key="2">
    <source>
        <dbReference type="Proteomes" id="UP000730591"/>
    </source>
</evidence>
<dbReference type="RefSeq" id="WP_373563631.1">
    <property type="nucleotide sequence ID" value="NZ_JAATEM010000093.1"/>
</dbReference>
<dbReference type="EMBL" id="JAATEM010000093">
    <property type="protein sequence ID" value="NJP54007.1"/>
    <property type="molecule type" value="Genomic_DNA"/>
</dbReference>
<protein>
    <submittedName>
        <fullName evidence="1">Uncharacterized protein</fullName>
    </submittedName>
</protein>
<feature type="non-terminal residue" evidence="1">
    <location>
        <position position="1"/>
    </location>
</feature>
<evidence type="ECO:0000313" key="1">
    <source>
        <dbReference type="EMBL" id="NJP54007.1"/>
    </source>
</evidence>
<accession>A0ABX1AGG1</accession>
<reference evidence="1 2" key="1">
    <citation type="submission" date="2020-03" db="EMBL/GenBank/DDBJ databases">
        <title>WGS of actinomycetes isolated from Thailand.</title>
        <authorList>
            <person name="Thawai C."/>
        </authorList>
    </citation>
    <scope>NUCLEOTIDE SEQUENCE [LARGE SCALE GENOMIC DNA]</scope>
    <source>
        <strain evidence="1 2">SBST2-5</strain>
    </source>
</reference>
<keyword evidence="2" id="KW-1185">Reference proteome</keyword>
<organism evidence="1 2">
    <name type="scientific">Streptomyces composti</name>
    <dbReference type="NCBI Taxonomy" id="2720025"/>
    <lineage>
        <taxon>Bacteria</taxon>
        <taxon>Bacillati</taxon>
        <taxon>Actinomycetota</taxon>
        <taxon>Actinomycetes</taxon>
        <taxon>Kitasatosporales</taxon>
        <taxon>Streptomycetaceae</taxon>
        <taxon>Streptomyces</taxon>
    </lineage>
</organism>
<gene>
    <name evidence="1" type="ORF">HCJ93_29075</name>
</gene>
<name>A0ABX1AGG1_9ACTN</name>
<dbReference type="Proteomes" id="UP000730591">
    <property type="component" value="Unassembled WGS sequence"/>
</dbReference>
<sequence>EDISPEAASAFLTSAQDVKSPLSSIDFEYLRGEITSVPDSESAFSRRDAPYIYTASAQWTDPTQDAENVAWTRRSVEQLEPWHYGGAYVNYVQDEPAGQRCARSTGRTATASSWP</sequence>
<dbReference type="Gene3D" id="3.40.462.20">
    <property type="match status" value="1"/>
</dbReference>
<comment type="caution">
    <text evidence="1">The sequence shown here is derived from an EMBL/GenBank/DDBJ whole genome shotgun (WGS) entry which is preliminary data.</text>
</comment>
<proteinExistence type="predicted"/>